<keyword evidence="8 9" id="KW-0472">Membrane</keyword>
<dbReference type="GO" id="GO:0005283">
    <property type="term" value="F:amino acid:sodium symporter activity"/>
    <property type="evidence" value="ECO:0007669"/>
    <property type="project" value="InterPro"/>
</dbReference>
<feature type="transmembrane region" description="Helical" evidence="9">
    <location>
        <begin position="390"/>
        <end position="408"/>
    </location>
</feature>
<feature type="transmembrane region" description="Helical" evidence="9">
    <location>
        <begin position="98"/>
        <end position="121"/>
    </location>
</feature>
<evidence type="ECO:0000256" key="8">
    <source>
        <dbReference type="ARBA" id="ARBA00023136"/>
    </source>
</evidence>
<evidence type="ECO:0000313" key="12">
    <source>
        <dbReference type="Proteomes" id="UP000199139"/>
    </source>
</evidence>
<evidence type="ECO:0000256" key="3">
    <source>
        <dbReference type="ARBA" id="ARBA00022448"/>
    </source>
</evidence>
<dbReference type="PANTHER" id="PTHR30330:SF14">
    <property type="entry name" value="SODIUM_AMINO ACID (ALANINE) SYMPORTER"/>
    <property type="match status" value="1"/>
</dbReference>
<dbReference type="FunFam" id="1.20.1740.10:FF:000004">
    <property type="entry name" value="Sodium:alanine symporter family protein"/>
    <property type="match status" value="1"/>
</dbReference>
<proteinExistence type="inferred from homology"/>
<dbReference type="Pfam" id="PF01235">
    <property type="entry name" value="Na_Ala_symp"/>
    <property type="match status" value="1"/>
</dbReference>
<organism evidence="11 12">
    <name type="scientific">Halolactibacillus miurensis</name>
    <dbReference type="NCBI Taxonomy" id="306541"/>
    <lineage>
        <taxon>Bacteria</taxon>
        <taxon>Bacillati</taxon>
        <taxon>Bacillota</taxon>
        <taxon>Bacilli</taxon>
        <taxon>Bacillales</taxon>
        <taxon>Bacillaceae</taxon>
        <taxon>Halolactibacillus</taxon>
    </lineage>
</organism>
<dbReference type="NCBIfam" id="TIGR00835">
    <property type="entry name" value="agcS"/>
    <property type="match status" value="1"/>
</dbReference>
<feature type="transmembrane region" description="Helical" evidence="9">
    <location>
        <begin position="174"/>
        <end position="200"/>
    </location>
</feature>
<feature type="transmembrane region" description="Helical" evidence="9">
    <location>
        <begin position="142"/>
        <end position="162"/>
    </location>
</feature>
<sequence length="458" mass="48609">MQLQTLLEDINSILWGPIMLILLVGTGVLFTIRLRGLQVRKFGMAFKQTFGGMFKKSQADEDGMSSFQALATAIAAQVGTGNLAGVATAIALGGPGAIFWMWVSGFFGMATIFAEAVLAQLHTEKRDGEITGGPAYYIKNGLGSKGLATFFAISIIIALGFMGNMVQSSSIAEAVYAAFEVPNVVTGVVIALLVGLIILGGISRIASFTEKIVPIMAGFYILGALAIIVMHADMILPAFEMIFVGAFNPKAATGGVIGVGLKESLRYGIARGVFSNEAGMGSTPHAHAVAKVKHPAEQGLVSIMGVVIDTGIVCTLTALVILTTNALPTGLFGAQLTQEGFTIGFGNFGTTFIAICLFFFSLSTIIGWYYFAEANVKYLAGKKGVPVFRLFVLICIVFGTTMSAEIVWELADVFNGLMIIPNLIALLGLSSLVIKVANDYEGPFLHHKASQYENKRIR</sequence>
<feature type="transmembrane region" description="Helical" evidence="9">
    <location>
        <begin position="212"/>
        <end position="232"/>
    </location>
</feature>
<dbReference type="EMBL" id="FPAI01000035">
    <property type="protein sequence ID" value="SFT05832.1"/>
    <property type="molecule type" value="Genomic_DNA"/>
</dbReference>
<feature type="transmembrane region" description="Helical" evidence="9">
    <location>
        <begin position="414"/>
        <end position="434"/>
    </location>
</feature>
<comment type="similarity">
    <text evidence="2 9">Belongs to the alanine or glycine:cation symporter (AGCS) (TC 2.A.25) family.</text>
</comment>
<dbReference type="OrthoDB" id="9804874at2"/>
<feature type="transmembrane region" description="Helical" evidence="9">
    <location>
        <begin position="238"/>
        <end position="261"/>
    </location>
</feature>
<keyword evidence="5 9" id="KW-0812">Transmembrane</keyword>
<evidence type="ECO:0000256" key="4">
    <source>
        <dbReference type="ARBA" id="ARBA00022475"/>
    </source>
</evidence>
<keyword evidence="13" id="KW-1185">Reference proteome</keyword>
<accession>A0A1I6UWN9</accession>
<dbReference type="Proteomes" id="UP000199139">
    <property type="component" value="Unassembled WGS sequence"/>
</dbReference>
<feature type="transmembrane region" description="Helical" evidence="9">
    <location>
        <begin position="343"/>
        <end position="370"/>
    </location>
</feature>
<reference evidence="11 12" key="1">
    <citation type="submission" date="2016-10" db="EMBL/GenBank/DDBJ databases">
        <authorList>
            <person name="de Groot N.N."/>
        </authorList>
    </citation>
    <scope>NUCLEOTIDE SEQUENCE [LARGE SCALE GENOMIC DNA]</scope>
    <source>
        <strain evidence="11 12">DSM 17074</strain>
    </source>
</reference>
<keyword evidence="7 9" id="KW-1133">Transmembrane helix</keyword>
<comment type="subcellular location">
    <subcellularLocation>
        <location evidence="1 9">Cell membrane</location>
        <topology evidence="1 9">Multi-pass membrane protein</topology>
    </subcellularLocation>
</comment>
<dbReference type="STRING" id="306541.SAMN05421668_13511"/>
<reference evidence="10 13" key="2">
    <citation type="submission" date="2019-07" db="EMBL/GenBank/DDBJ databases">
        <title>Whole genome shotgun sequence of Halolactibacillus miurensis NBRC 100873.</title>
        <authorList>
            <person name="Hosoyama A."/>
            <person name="Uohara A."/>
            <person name="Ohji S."/>
            <person name="Ichikawa N."/>
        </authorList>
    </citation>
    <scope>NUCLEOTIDE SEQUENCE [LARGE SCALE GENOMIC DNA]</scope>
    <source>
        <strain evidence="10 13">NBRC 100873</strain>
    </source>
</reference>
<dbReference type="Proteomes" id="UP000321773">
    <property type="component" value="Unassembled WGS sequence"/>
</dbReference>
<evidence type="ECO:0000256" key="1">
    <source>
        <dbReference type="ARBA" id="ARBA00004651"/>
    </source>
</evidence>
<dbReference type="InterPro" id="IPR001463">
    <property type="entry name" value="Na/Ala_symport"/>
</dbReference>
<dbReference type="RefSeq" id="WP_089855533.1">
    <property type="nucleotide sequence ID" value="NZ_BJWJ01000042.1"/>
</dbReference>
<dbReference type="Gene3D" id="1.20.1740.10">
    <property type="entry name" value="Amino acid/polyamine transporter I"/>
    <property type="match status" value="1"/>
</dbReference>
<evidence type="ECO:0000256" key="5">
    <source>
        <dbReference type="ARBA" id="ARBA00022692"/>
    </source>
</evidence>
<evidence type="ECO:0000256" key="7">
    <source>
        <dbReference type="ARBA" id="ARBA00022989"/>
    </source>
</evidence>
<feature type="transmembrane region" description="Helical" evidence="9">
    <location>
        <begin position="12"/>
        <end position="32"/>
    </location>
</feature>
<protein>
    <submittedName>
        <fullName evidence="11">Alanine or glycine:cation symporter, AGCS family</fullName>
    </submittedName>
    <submittedName>
        <fullName evidence="10">Sodium/amino acid (Alanine) symporter</fullName>
    </submittedName>
</protein>
<dbReference type="EMBL" id="BJWJ01000042">
    <property type="protein sequence ID" value="GEM05630.1"/>
    <property type="molecule type" value="Genomic_DNA"/>
</dbReference>
<name>A0A1I6UWN9_9BACI</name>
<evidence type="ECO:0000313" key="13">
    <source>
        <dbReference type="Proteomes" id="UP000321773"/>
    </source>
</evidence>
<evidence type="ECO:0000256" key="6">
    <source>
        <dbReference type="ARBA" id="ARBA00022847"/>
    </source>
</evidence>
<keyword evidence="6 9" id="KW-0769">Symport</keyword>
<gene>
    <name evidence="10" type="ORF">HMI01_26180</name>
    <name evidence="11" type="ORF">SAMN05421668_13511</name>
</gene>
<feature type="transmembrane region" description="Helical" evidence="9">
    <location>
        <begin position="300"/>
        <end position="323"/>
    </location>
</feature>
<keyword evidence="4 9" id="KW-1003">Cell membrane</keyword>
<evidence type="ECO:0000313" key="10">
    <source>
        <dbReference type="EMBL" id="GEM05630.1"/>
    </source>
</evidence>
<dbReference type="PRINTS" id="PR00175">
    <property type="entry name" value="NAALASMPORT"/>
</dbReference>
<evidence type="ECO:0000256" key="2">
    <source>
        <dbReference type="ARBA" id="ARBA00009261"/>
    </source>
</evidence>
<evidence type="ECO:0000256" key="9">
    <source>
        <dbReference type="RuleBase" id="RU363064"/>
    </source>
</evidence>
<keyword evidence="3 9" id="KW-0813">Transport</keyword>
<dbReference type="GO" id="GO:0005886">
    <property type="term" value="C:plasma membrane"/>
    <property type="evidence" value="ECO:0007669"/>
    <property type="project" value="UniProtKB-SubCell"/>
</dbReference>
<dbReference type="PANTHER" id="PTHR30330">
    <property type="entry name" value="AGSS FAMILY TRANSPORTER, SODIUM-ALANINE"/>
    <property type="match status" value="1"/>
</dbReference>
<evidence type="ECO:0000313" key="11">
    <source>
        <dbReference type="EMBL" id="SFT05832.1"/>
    </source>
</evidence>
<feature type="transmembrane region" description="Helical" evidence="9">
    <location>
        <begin position="69"/>
        <end position="92"/>
    </location>
</feature>
<dbReference type="AlphaFoldDB" id="A0A1I6UWN9"/>